<keyword evidence="6" id="KW-0833">Ubl conjugation pathway</keyword>
<dbReference type="GO" id="GO:0016925">
    <property type="term" value="P:protein sumoylation"/>
    <property type="evidence" value="ECO:0007669"/>
    <property type="project" value="UniProtKB-UniPathway"/>
</dbReference>
<keyword evidence="5 8" id="KW-0863">Zinc-finger</keyword>
<feature type="domain" description="PINIT" evidence="11">
    <location>
        <begin position="10"/>
        <end position="174"/>
    </location>
</feature>
<dbReference type="PROSITE" id="PS51044">
    <property type="entry name" value="ZF_SP_RING"/>
    <property type="match status" value="1"/>
</dbReference>
<evidence type="ECO:0000259" key="11">
    <source>
        <dbReference type="PROSITE" id="PS51466"/>
    </source>
</evidence>
<evidence type="ECO:0000256" key="3">
    <source>
        <dbReference type="ARBA" id="ARBA00022679"/>
    </source>
</evidence>
<accession>A0A6G1S7Z3</accession>
<dbReference type="UniPathway" id="UPA00886"/>
<evidence type="ECO:0000256" key="4">
    <source>
        <dbReference type="ARBA" id="ARBA00022723"/>
    </source>
</evidence>
<evidence type="ECO:0000256" key="2">
    <source>
        <dbReference type="ARBA" id="ARBA00005383"/>
    </source>
</evidence>
<evidence type="ECO:0000256" key="5">
    <source>
        <dbReference type="ARBA" id="ARBA00022771"/>
    </source>
</evidence>
<dbReference type="PROSITE" id="PS51466">
    <property type="entry name" value="PINIT"/>
    <property type="match status" value="1"/>
</dbReference>
<evidence type="ECO:0000256" key="1">
    <source>
        <dbReference type="ARBA" id="ARBA00004718"/>
    </source>
</evidence>
<gene>
    <name evidence="12" type="primary">Pias2</name>
    <name evidence="12" type="ORF">g.17746</name>
</gene>
<dbReference type="Pfam" id="PF14324">
    <property type="entry name" value="PINIT"/>
    <property type="match status" value="1"/>
</dbReference>
<evidence type="ECO:0000313" key="12">
    <source>
        <dbReference type="EMBL" id="MDE46072.1"/>
    </source>
</evidence>
<dbReference type="InterPro" id="IPR004181">
    <property type="entry name" value="Znf_MIZ"/>
</dbReference>
<keyword evidence="4" id="KW-0479">Metal-binding</keyword>
<keyword evidence="7" id="KW-0862">Zinc</keyword>
<dbReference type="GO" id="GO:0061665">
    <property type="term" value="F:SUMO ligase activity"/>
    <property type="evidence" value="ECO:0007669"/>
    <property type="project" value="TreeGrafter"/>
</dbReference>
<comment type="pathway">
    <text evidence="1">Protein modification; protein sumoylation.</text>
</comment>
<protein>
    <submittedName>
        <fullName evidence="12">E3 SUMO-protein ligase PIAS2</fullName>
    </submittedName>
</protein>
<dbReference type="PANTHER" id="PTHR10782:SF94">
    <property type="entry name" value="SUPPRESSOR OF VARIEGATION 2-10, ISOFORM I"/>
    <property type="match status" value="1"/>
</dbReference>
<evidence type="ECO:0000259" key="10">
    <source>
        <dbReference type="PROSITE" id="PS51044"/>
    </source>
</evidence>
<dbReference type="Gene3D" id="3.30.40.10">
    <property type="entry name" value="Zinc/RING finger domain, C3HC4 (zinc finger)"/>
    <property type="match status" value="1"/>
</dbReference>
<evidence type="ECO:0000256" key="7">
    <source>
        <dbReference type="ARBA" id="ARBA00022833"/>
    </source>
</evidence>
<proteinExistence type="inferred from homology"/>
<evidence type="ECO:0000256" key="8">
    <source>
        <dbReference type="PROSITE-ProRule" id="PRU00452"/>
    </source>
</evidence>
<dbReference type="GO" id="GO:0003712">
    <property type="term" value="F:transcription coregulator activity"/>
    <property type="evidence" value="ECO:0007669"/>
    <property type="project" value="TreeGrafter"/>
</dbReference>
<dbReference type="PANTHER" id="PTHR10782">
    <property type="entry name" value="ZINC FINGER MIZ DOMAIN-CONTAINING PROTEIN"/>
    <property type="match status" value="1"/>
</dbReference>
<dbReference type="InterPro" id="IPR023321">
    <property type="entry name" value="PINIT"/>
</dbReference>
<evidence type="ECO:0000256" key="6">
    <source>
        <dbReference type="ARBA" id="ARBA00022786"/>
    </source>
</evidence>
<dbReference type="Pfam" id="PF02891">
    <property type="entry name" value="zf-MIZ"/>
    <property type="match status" value="1"/>
</dbReference>
<dbReference type="GO" id="GO:0006357">
    <property type="term" value="P:regulation of transcription by RNA polymerase II"/>
    <property type="evidence" value="ECO:0007669"/>
    <property type="project" value="TreeGrafter"/>
</dbReference>
<organism evidence="12">
    <name type="scientific">Aceria tosichella</name>
    <name type="common">wheat curl mite</name>
    <dbReference type="NCBI Taxonomy" id="561515"/>
    <lineage>
        <taxon>Eukaryota</taxon>
        <taxon>Metazoa</taxon>
        <taxon>Ecdysozoa</taxon>
        <taxon>Arthropoda</taxon>
        <taxon>Chelicerata</taxon>
        <taxon>Arachnida</taxon>
        <taxon>Acari</taxon>
        <taxon>Acariformes</taxon>
        <taxon>Trombidiformes</taxon>
        <taxon>Prostigmata</taxon>
        <taxon>Eupodina</taxon>
        <taxon>Eriophyoidea</taxon>
        <taxon>Eriophyidae</taxon>
        <taxon>Eriophyinae</taxon>
        <taxon>Aceriini</taxon>
        <taxon>Aceria</taxon>
    </lineage>
</organism>
<dbReference type="InterPro" id="IPR013083">
    <property type="entry name" value="Znf_RING/FYVE/PHD"/>
</dbReference>
<dbReference type="AlphaFoldDB" id="A0A6G1S7Z3"/>
<sequence length="323" mass="36700">MCQSAEIKKMRITRSSSIRKSNNMQFRPLPFYDKSCFLIEPNELKSRGIVGKPNDAEITFQLTIDQADYVAMDRDKVNIILRFCHIDSHLSEQDDNFPPEISITVNGSPVILAPAISNPNRPNVPPKRPGQHVDITKLCKICPLVTNKVNVRWFVDPTDKHRAYATTIIIGEKVTPEELLNRIKERGYSDPENTKRLISDSDSEVATTNLQYSLMCPLGKMKMMSPCKSTKCSHVLCFDAFIYLQMNEKKATWICPICYKPAYYPDLIIDGFFMDIIEKTESNVTEVALNLDGTWSPVLKMEQQSTTKNPPPEIITISSDEDD</sequence>
<evidence type="ECO:0000256" key="9">
    <source>
        <dbReference type="SAM" id="MobiDB-lite"/>
    </source>
</evidence>
<dbReference type="GO" id="GO:0016874">
    <property type="term" value="F:ligase activity"/>
    <property type="evidence" value="ECO:0007669"/>
    <property type="project" value="UniProtKB-KW"/>
</dbReference>
<reference evidence="12" key="1">
    <citation type="submission" date="2018-10" db="EMBL/GenBank/DDBJ databases">
        <title>Transcriptome assembly of Aceria tosichella (Wheat curl mite) Type 2.</title>
        <authorList>
            <person name="Scully E.D."/>
            <person name="Geib S.M."/>
            <person name="Palmer N.A."/>
            <person name="Gupta A.K."/>
            <person name="Sarath G."/>
            <person name="Tatineni S."/>
        </authorList>
    </citation>
    <scope>NUCLEOTIDE SEQUENCE</scope>
    <source>
        <strain evidence="12">LincolnNE</strain>
    </source>
</reference>
<feature type="domain" description="SP-RING-type" evidence="10">
    <location>
        <begin position="201"/>
        <end position="282"/>
    </location>
</feature>
<dbReference type="EMBL" id="GGYP01001301">
    <property type="protein sequence ID" value="MDE46072.1"/>
    <property type="molecule type" value="Transcribed_RNA"/>
</dbReference>
<keyword evidence="12" id="KW-0436">Ligase</keyword>
<dbReference type="SUPFAM" id="SSF57850">
    <property type="entry name" value="RING/U-box"/>
    <property type="match status" value="1"/>
</dbReference>
<dbReference type="InterPro" id="IPR038654">
    <property type="entry name" value="PINIT_sf"/>
</dbReference>
<dbReference type="GO" id="GO:0000785">
    <property type="term" value="C:chromatin"/>
    <property type="evidence" value="ECO:0007669"/>
    <property type="project" value="TreeGrafter"/>
</dbReference>
<dbReference type="Gene3D" id="2.60.120.780">
    <property type="entry name" value="PINIT domain"/>
    <property type="match status" value="1"/>
</dbReference>
<comment type="similarity">
    <text evidence="2">Belongs to the PIAS family.</text>
</comment>
<feature type="region of interest" description="Disordered" evidence="9">
    <location>
        <begin position="302"/>
        <end position="323"/>
    </location>
</feature>
<keyword evidence="3" id="KW-0808">Transferase</keyword>
<name>A0A6G1S7Z3_9ACAR</name>
<dbReference type="GO" id="GO:0008270">
    <property type="term" value="F:zinc ion binding"/>
    <property type="evidence" value="ECO:0007669"/>
    <property type="project" value="UniProtKB-KW"/>
</dbReference>